<gene>
    <name evidence="3" type="ORF">GRI40_12935</name>
</gene>
<feature type="transmembrane region" description="Helical" evidence="1">
    <location>
        <begin position="39"/>
        <end position="57"/>
    </location>
</feature>
<keyword evidence="4" id="KW-1185">Reference proteome</keyword>
<reference evidence="3 4" key="1">
    <citation type="submission" date="2019-12" db="EMBL/GenBank/DDBJ databases">
        <title>Genomic-based taxomic classification of the family Erythrobacteraceae.</title>
        <authorList>
            <person name="Xu L."/>
        </authorList>
    </citation>
    <scope>NUCLEOTIDE SEQUENCE [LARGE SCALE GENOMIC DNA]</scope>
    <source>
        <strain evidence="3 4">100921-2</strain>
    </source>
</reference>
<dbReference type="EMBL" id="WTZA01000002">
    <property type="protein sequence ID" value="MXO76118.1"/>
    <property type="molecule type" value="Genomic_DNA"/>
</dbReference>
<dbReference type="InterPro" id="IPR005183">
    <property type="entry name" value="DUF305_CopM-like"/>
</dbReference>
<name>A0A6I4TI20_9SPHN</name>
<sequence length="150" mass="17279">MRKHYMLFGLNMVLSTIIMYLVMFEMIRGWGEFVHNINFFYMALTMAMPMGVLMLWMMGSMYANKRLNLILYIALAVVFVLAFAAVRTQALVGDKQFARSMIPHHSGAILMCKESQLQDAELRDLCFKPDGIIASQEREIAEMKAILERL</sequence>
<feature type="transmembrane region" description="Helical" evidence="1">
    <location>
        <begin position="7"/>
        <end position="27"/>
    </location>
</feature>
<keyword evidence="1" id="KW-0472">Membrane</keyword>
<evidence type="ECO:0000313" key="4">
    <source>
        <dbReference type="Proteomes" id="UP000439522"/>
    </source>
</evidence>
<comment type="caution">
    <text evidence="3">The sequence shown here is derived from an EMBL/GenBank/DDBJ whole genome shotgun (WGS) entry which is preliminary data.</text>
</comment>
<dbReference type="Proteomes" id="UP000439522">
    <property type="component" value="Unassembled WGS sequence"/>
</dbReference>
<feature type="domain" description="DUF305" evidence="2">
    <location>
        <begin position="94"/>
        <end position="147"/>
    </location>
</feature>
<protein>
    <submittedName>
        <fullName evidence="3">DUF305 domain-containing protein</fullName>
    </submittedName>
</protein>
<accession>A0A6I4TI20</accession>
<dbReference type="InterPro" id="IPR012347">
    <property type="entry name" value="Ferritin-like"/>
</dbReference>
<organism evidence="3 4">
    <name type="scientific">Tsuneonella aeria</name>
    <dbReference type="NCBI Taxonomy" id="1837929"/>
    <lineage>
        <taxon>Bacteria</taxon>
        <taxon>Pseudomonadati</taxon>
        <taxon>Pseudomonadota</taxon>
        <taxon>Alphaproteobacteria</taxon>
        <taxon>Sphingomonadales</taxon>
        <taxon>Erythrobacteraceae</taxon>
        <taxon>Tsuneonella</taxon>
    </lineage>
</organism>
<evidence type="ECO:0000313" key="3">
    <source>
        <dbReference type="EMBL" id="MXO76118.1"/>
    </source>
</evidence>
<dbReference type="AlphaFoldDB" id="A0A6I4TI20"/>
<keyword evidence="1" id="KW-1133">Transmembrane helix</keyword>
<dbReference type="Gene3D" id="1.20.1260.10">
    <property type="match status" value="1"/>
</dbReference>
<dbReference type="OrthoDB" id="517560at2"/>
<feature type="transmembrane region" description="Helical" evidence="1">
    <location>
        <begin position="69"/>
        <end position="86"/>
    </location>
</feature>
<dbReference type="Pfam" id="PF03713">
    <property type="entry name" value="DUF305"/>
    <property type="match status" value="1"/>
</dbReference>
<proteinExistence type="predicted"/>
<evidence type="ECO:0000259" key="2">
    <source>
        <dbReference type="Pfam" id="PF03713"/>
    </source>
</evidence>
<evidence type="ECO:0000256" key="1">
    <source>
        <dbReference type="SAM" id="Phobius"/>
    </source>
</evidence>
<keyword evidence="1" id="KW-0812">Transmembrane</keyword>